<dbReference type="Gene3D" id="2.60.40.1890">
    <property type="entry name" value="PCu(A)C copper chaperone"/>
    <property type="match status" value="1"/>
</dbReference>
<evidence type="ECO:0000313" key="2">
    <source>
        <dbReference type="EMBL" id="TLS68525.1"/>
    </source>
</evidence>
<sequence length="150" mass="16034">MKKMIVALMLFVCMPVAHAAELVVSDAWVRLPPPVAKDTAAYMTVENRGREALRIVGISCDAVDAAGLHGMRMDGARMMMFALPAVDIPAGGEAIFAPGGSHVMLMGLHQPLKSGERITLNLQLSSGEVLPVAAEVRDMRMNHGHHGGMH</sequence>
<dbReference type="PANTHER" id="PTHR36302">
    <property type="entry name" value="BLR7088 PROTEIN"/>
    <property type="match status" value="1"/>
</dbReference>
<dbReference type="InterPro" id="IPR007410">
    <property type="entry name" value="LpqE-like"/>
</dbReference>
<dbReference type="EMBL" id="VBRY01000002">
    <property type="protein sequence ID" value="TLS68525.1"/>
    <property type="molecule type" value="Genomic_DNA"/>
</dbReference>
<dbReference type="OrthoDB" id="9796962at2"/>
<dbReference type="SUPFAM" id="SSF110087">
    <property type="entry name" value="DR1885-like metal-binding protein"/>
    <property type="match status" value="1"/>
</dbReference>
<accession>A0A5R9GU05</accession>
<proteinExistence type="predicted"/>
<dbReference type="InterPro" id="IPR058248">
    <property type="entry name" value="Lxx211020-like"/>
</dbReference>
<dbReference type="Proteomes" id="UP000306585">
    <property type="component" value="Unassembled WGS sequence"/>
</dbReference>
<organism evidence="2 3">
    <name type="scientific">Mariprofundus erugo</name>
    <dbReference type="NCBI Taxonomy" id="2528639"/>
    <lineage>
        <taxon>Bacteria</taxon>
        <taxon>Pseudomonadati</taxon>
        <taxon>Pseudomonadota</taxon>
        <taxon>Candidatius Mariprofundia</taxon>
        <taxon>Mariprofundales</taxon>
        <taxon>Mariprofundaceae</taxon>
        <taxon>Mariprofundus</taxon>
    </lineage>
</organism>
<evidence type="ECO:0000256" key="1">
    <source>
        <dbReference type="SAM" id="SignalP"/>
    </source>
</evidence>
<dbReference type="Pfam" id="PF04314">
    <property type="entry name" value="PCuAC"/>
    <property type="match status" value="1"/>
</dbReference>
<dbReference type="AlphaFoldDB" id="A0A5R9GU05"/>
<keyword evidence="1" id="KW-0732">Signal</keyword>
<dbReference type="InterPro" id="IPR036182">
    <property type="entry name" value="PCuAC_sf"/>
</dbReference>
<keyword evidence="3" id="KW-1185">Reference proteome</keyword>
<feature type="signal peptide" evidence="1">
    <location>
        <begin position="1"/>
        <end position="19"/>
    </location>
</feature>
<feature type="chain" id="PRO_5024308733" evidence="1">
    <location>
        <begin position="20"/>
        <end position="150"/>
    </location>
</feature>
<dbReference type="RefSeq" id="WP_138238142.1">
    <property type="nucleotide sequence ID" value="NZ_VBRY01000002.1"/>
</dbReference>
<reference evidence="2 3" key="1">
    <citation type="journal article" date="2019" name="Appl. Environ. Microbiol.">
        <title>Environmental Evidence and Genomic Insight of Iron-oxidizing Bacteria Preference Towards More Corrosion Resistant Stainless Steel at Higher Salinities.</title>
        <authorList>
            <person name="Garrison C.E."/>
            <person name="Price K.A."/>
            <person name="Field E.K."/>
        </authorList>
    </citation>
    <scope>NUCLEOTIDE SEQUENCE [LARGE SCALE GENOMIC DNA]</scope>
    <source>
        <strain evidence="2 3">P3</strain>
    </source>
</reference>
<gene>
    <name evidence="2" type="ORF">FEF65_02095</name>
</gene>
<dbReference type="PANTHER" id="PTHR36302:SF1">
    <property type="entry name" value="COPPER CHAPERONE PCU(A)C"/>
    <property type="match status" value="1"/>
</dbReference>
<protein>
    <submittedName>
        <fullName evidence="2">Copper chaperone PCu(A)C</fullName>
    </submittedName>
</protein>
<name>A0A5R9GU05_9PROT</name>
<comment type="caution">
    <text evidence="2">The sequence shown here is derived from an EMBL/GenBank/DDBJ whole genome shotgun (WGS) entry which is preliminary data.</text>
</comment>
<evidence type="ECO:0000313" key="3">
    <source>
        <dbReference type="Proteomes" id="UP000306585"/>
    </source>
</evidence>